<evidence type="ECO:0000256" key="5">
    <source>
        <dbReference type="ARBA" id="ARBA00022989"/>
    </source>
</evidence>
<feature type="binding site" evidence="7">
    <location>
        <position position="143"/>
    </location>
    <ligand>
        <name>a 1,2-diacyl-sn-glycero-3-phospho-(1'-sn-glycerol)</name>
        <dbReference type="ChEBI" id="CHEBI:64716"/>
    </ligand>
</feature>
<dbReference type="UniPathway" id="UPA00664"/>
<sequence>MDLLPLTFPAIDPVLVEIGPISIRWYGLAYLVGIVAGWRYALYLARLYGGRPASTDIESLVLWITFGIILGGRFGYVLFYELDAYLQKPLSILVLWHGGMSFHGGLVGVTAAIIIFAWKNELPLLKIADIVAPTVPIGLFFGRLANFINGELWGRVTDAPWAMVFPGAGDLPRHPSQLYEAFLEGLVLFVVLVVLVHRQSIRKRLGLITGVFLLGYGLSRITVELFREPDAFLGFLLAGLTMGQILSIPMVAVGIALILRAILAPGDGRQLPTT</sequence>
<dbReference type="Pfam" id="PF01790">
    <property type="entry name" value="LGT"/>
    <property type="match status" value="1"/>
</dbReference>
<feature type="transmembrane region" description="Helical" evidence="7">
    <location>
        <begin position="100"/>
        <end position="118"/>
    </location>
</feature>
<feature type="transmembrane region" description="Helical" evidence="7">
    <location>
        <begin position="60"/>
        <end position="80"/>
    </location>
</feature>
<proteinExistence type="inferred from homology"/>
<reference evidence="8 9" key="1">
    <citation type="submission" date="2020-08" db="EMBL/GenBank/DDBJ databases">
        <title>Genomic Encyclopedia of Type Strains, Phase IV (KMG-IV): sequencing the most valuable type-strain genomes for metagenomic binning, comparative biology and taxonomic classification.</title>
        <authorList>
            <person name="Goeker M."/>
        </authorList>
    </citation>
    <scope>NUCLEOTIDE SEQUENCE [LARGE SCALE GENOMIC DNA]</scope>
    <source>
        <strain evidence="8 9">DSM 102134</strain>
    </source>
</reference>
<keyword evidence="3 7" id="KW-0808">Transferase</keyword>
<comment type="function">
    <text evidence="7">Catalyzes the transfer of the diacylglyceryl group from phosphatidylglycerol to the sulfhydryl group of the N-terminal cysteine of a prolipoprotein, the first step in the formation of mature lipoproteins.</text>
</comment>
<comment type="similarity">
    <text evidence="1 7">Belongs to the Lgt family.</text>
</comment>
<keyword evidence="9" id="KW-1185">Reference proteome</keyword>
<evidence type="ECO:0000256" key="3">
    <source>
        <dbReference type="ARBA" id="ARBA00022679"/>
    </source>
</evidence>
<feature type="transmembrane region" description="Helical" evidence="7">
    <location>
        <begin position="178"/>
        <end position="196"/>
    </location>
</feature>
<dbReference type="RefSeq" id="WP_077546288.1">
    <property type="nucleotide sequence ID" value="NZ_JACHEJ010000047.1"/>
</dbReference>
<comment type="subcellular location">
    <subcellularLocation>
        <location evidence="7">Cell membrane</location>
        <topology evidence="7">Multi-pass membrane protein</topology>
    </subcellularLocation>
</comment>
<feature type="transmembrane region" description="Helical" evidence="7">
    <location>
        <begin position="235"/>
        <end position="259"/>
    </location>
</feature>
<dbReference type="EC" id="2.5.1.145" evidence="7"/>
<dbReference type="AlphaFoldDB" id="A0A7W9Z207"/>
<dbReference type="HAMAP" id="MF_01147">
    <property type="entry name" value="Lgt"/>
    <property type="match status" value="1"/>
</dbReference>
<evidence type="ECO:0000256" key="1">
    <source>
        <dbReference type="ARBA" id="ARBA00007150"/>
    </source>
</evidence>
<dbReference type="PANTHER" id="PTHR30589">
    <property type="entry name" value="PROLIPOPROTEIN DIACYLGLYCERYL TRANSFERASE"/>
    <property type="match status" value="1"/>
</dbReference>
<evidence type="ECO:0000256" key="2">
    <source>
        <dbReference type="ARBA" id="ARBA00022475"/>
    </source>
</evidence>
<comment type="caution">
    <text evidence="8">The sequence shown here is derived from an EMBL/GenBank/DDBJ whole genome shotgun (WGS) entry which is preliminary data.</text>
</comment>
<protein>
    <recommendedName>
        <fullName evidence="7">Phosphatidylglycerol--prolipoprotein diacylglyceryl transferase</fullName>
        <ecNumber evidence="7">2.5.1.145</ecNumber>
    </recommendedName>
</protein>
<keyword evidence="6 7" id="KW-0472">Membrane</keyword>
<dbReference type="Proteomes" id="UP000535501">
    <property type="component" value="Unassembled WGS sequence"/>
</dbReference>
<dbReference type="PANTHER" id="PTHR30589:SF0">
    <property type="entry name" value="PHOSPHATIDYLGLYCEROL--PROLIPOPROTEIN DIACYLGLYCERYL TRANSFERASE"/>
    <property type="match status" value="1"/>
</dbReference>
<keyword evidence="4 7" id="KW-0812">Transmembrane</keyword>
<evidence type="ECO:0000313" key="9">
    <source>
        <dbReference type="Proteomes" id="UP000535501"/>
    </source>
</evidence>
<dbReference type="GO" id="GO:0008961">
    <property type="term" value="F:phosphatidylglycerol-prolipoprotein diacylglyceryl transferase activity"/>
    <property type="evidence" value="ECO:0007669"/>
    <property type="project" value="UniProtKB-UniRule"/>
</dbReference>
<dbReference type="EMBL" id="JACHEJ010000047">
    <property type="protein sequence ID" value="MBB6182603.1"/>
    <property type="molecule type" value="Genomic_DNA"/>
</dbReference>
<evidence type="ECO:0000256" key="7">
    <source>
        <dbReference type="HAMAP-Rule" id="MF_01147"/>
    </source>
</evidence>
<keyword evidence="5 7" id="KW-1133">Transmembrane helix</keyword>
<keyword evidence="8" id="KW-0449">Lipoprotein</keyword>
<feature type="transmembrane region" description="Helical" evidence="7">
    <location>
        <begin position="205"/>
        <end position="223"/>
    </location>
</feature>
<evidence type="ECO:0000256" key="6">
    <source>
        <dbReference type="ARBA" id="ARBA00023136"/>
    </source>
</evidence>
<evidence type="ECO:0000256" key="4">
    <source>
        <dbReference type="ARBA" id="ARBA00022692"/>
    </source>
</evidence>
<feature type="transmembrane region" description="Helical" evidence="7">
    <location>
        <begin position="25"/>
        <end position="48"/>
    </location>
</feature>
<organism evidence="8 9">
    <name type="scientific">Pseudorhizobium flavum</name>
    <dbReference type="NCBI Taxonomy" id="1335061"/>
    <lineage>
        <taxon>Bacteria</taxon>
        <taxon>Pseudomonadati</taxon>
        <taxon>Pseudomonadota</taxon>
        <taxon>Alphaproteobacteria</taxon>
        <taxon>Hyphomicrobiales</taxon>
        <taxon>Rhizobiaceae</taxon>
        <taxon>Rhizobium/Agrobacterium group</taxon>
        <taxon>Pseudorhizobium</taxon>
    </lineage>
</organism>
<accession>A0A7W9Z207</accession>
<gene>
    <name evidence="7" type="primary">lgt</name>
    <name evidence="8" type="ORF">HNQ75_004598</name>
</gene>
<dbReference type="InterPro" id="IPR001640">
    <property type="entry name" value="Lgt"/>
</dbReference>
<dbReference type="GO" id="GO:0042158">
    <property type="term" value="P:lipoprotein biosynthetic process"/>
    <property type="evidence" value="ECO:0007669"/>
    <property type="project" value="UniProtKB-UniRule"/>
</dbReference>
<dbReference type="NCBIfam" id="TIGR00544">
    <property type="entry name" value="lgt"/>
    <property type="match status" value="1"/>
</dbReference>
<dbReference type="GO" id="GO:0005886">
    <property type="term" value="C:plasma membrane"/>
    <property type="evidence" value="ECO:0007669"/>
    <property type="project" value="UniProtKB-SubCell"/>
</dbReference>
<name>A0A7W9Z207_9HYPH</name>
<keyword evidence="2 7" id="KW-1003">Cell membrane</keyword>
<dbReference type="PROSITE" id="PS01311">
    <property type="entry name" value="LGT"/>
    <property type="match status" value="1"/>
</dbReference>
<comment type="pathway">
    <text evidence="7">Protein modification; lipoprotein biosynthesis (diacylglyceryl transfer).</text>
</comment>
<evidence type="ECO:0000313" key="8">
    <source>
        <dbReference type="EMBL" id="MBB6182603.1"/>
    </source>
</evidence>
<feature type="transmembrane region" description="Helical" evidence="7">
    <location>
        <begin position="130"/>
        <end position="148"/>
    </location>
</feature>
<comment type="catalytic activity">
    <reaction evidence="7">
        <text>L-cysteinyl-[prolipoprotein] + a 1,2-diacyl-sn-glycero-3-phospho-(1'-sn-glycerol) = an S-1,2-diacyl-sn-glyceryl-L-cysteinyl-[prolipoprotein] + sn-glycerol 1-phosphate + H(+)</text>
        <dbReference type="Rhea" id="RHEA:56712"/>
        <dbReference type="Rhea" id="RHEA-COMP:14679"/>
        <dbReference type="Rhea" id="RHEA-COMP:14680"/>
        <dbReference type="ChEBI" id="CHEBI:15378"/>
        <dbReference type="ChEBI" id="CHEBI:29950"/>
        <dbReference type="ChEBI" id="CHEBI:57685"/>
        <dbReference type="ChEBI" id="CHEBI:64716"/>
        <dbReference type="ChEBI" id="CHEBI:140658"/>
        <dbReference type="EC" id="2.5.1.145"/>
    </reaction>
</comment>